<dbReference type="CDD" id="cd19757">
    <property type="entry name" value="Bbox1"/>
    <property type="match status" value="1"/>
</dbReference>
<dbReference type="InterPro" id="IPR040521">
    <property type="entry name" value="KDZ"/>
</dbReference>
<dbReference type="PANTHER" id="PTHR33096">
    <property type="entry name" value="CXC2 DOMAIN-CONTAINING PROTEIN"/>
    <property type="match status" value="1"/>
</dbReference>
<dbReference type="InterPro" id="IPR041457">
    <property type="entry name" value="CxC2_KDZ-assoc"/>
</dbReference>
<evidence type="ECO:0000259" key="2">
    <source>
        <dbReference type="Pfam" id="PF18803"/>
    </source>
</evidence>
<evidence type="ECO:0000256" key="1">
    <source>
        <dbReference type="SAM" id="Phobius"/>
    </source>
</evidence>
<reference evidence="3 4" key="1">
    <citation type="submission" date="2018-06" db="EMBL/GenBank/DDBJ databases">
        <title>A transcriptomic atlas of mushroom development highlights an independent origin of complex multicellularity.</title>
        <authorList>
            <consortium name="DOE Joint Genome Institute"/>
            <person name="Krizsan K."/>
            <person name="Almasi E."/>
            <person name="Merenyi Z."/>
            <person name="Sahu N."/>
            <person name="Viragh M."/>
            <person name="Koszo T."/>
            <person name="Mondo S."/>
            <person name="Kiss B."/>
            <person name="Balint B."/>
            <person name="Kues U."/>
            <person name="Barry K."/>
            <person name="Hegedus J.C."/>
            <person name="Henrissat B."/>
            <person name="Johnson J."/>
            <person name="Lipzen A."/>
            <person name="Ohm R."/>
            <person name="Nagy I."/>
            <person name="Pangilinan J."/>
            <person name="Yan J."/>
            <person name="Xiong Y."/>
            <person name="Grigoriev I.V."/>
            <person name="Hibbett D.S."/>
            <person name="Nagy L.G."/>
        </authorList>
    </citation>
    <scope>NUCLEOTIDE SEQUENCE [LARGE SCALE GENOMIC DNA]</scope>
    <source>
        <strain evidence="3 4">SZMC22713</strain>
    </source>
</reference>
<feature type="transmembrane region" description="Helical" evidence="1">
    <location>
        <begin position="452"/>
        <end position="473"/>
    </location>
</feature>
<dbReference type="Pfam" id="PF18803">
    <property type="entry name" value="CxC2"/>
    <property type="match status" value="1"/>
</dbReference>
<evidence type="ECO:0000313" key="3">
    <source>
        <dbReference type="EMBL" id="TDL21057.1"/>
    </source>
</evidence>
<dbReference type="OrthoDB" id="2804062at2759"/>
<keyword evidence="1" id="KW-0812">Transmembrane</keyword>
<keyword evidence="4" id="KW-1185">Reference proteome</keyword>
<feature type="domain" description="CxC2-like cysteine cluster KDZ transposase-associated" evidence="2">
    <location>
        <begin position="166"/>
        <end position="272"/>
    </location>
</feature>
<gene>
    <name evidence="3" type="ORF">BD410DRAFT_724701</name>
</gene>
<accession>A0A4Y7Q073</accession>
<organism evidence="3 4">
    <name type="scientific">Rickenella mellea</name>
    <dbReference type="NCBI Taxonomy" id="50990"/>
    <lineage>
        <taxon>Eukaryota</taxon>
        <taxon>Fungi</taxon>
        <taxon>Dikarya</taxon>
        <taxon>Basidiomycota</taxon>
        <taxon>Agaricomycotina</taxon>
        <taxon>Agaricomycetes</taxon>
        <taxon>Hymenochaetales</taxon>
        <taxon>Rickenellaceae</taxon>
        <taxon>Rickenella</taxon>
    </lineage>
</organism>
<dbReference type="STRING" id="50990.A0A4Y7Q073"/>
<dbReference type="Proteomes" id="UP000294933">
    <property type="component" value="Unassembled WGS sequence"/>
</dbReference>
<feature type="transmembrane region" description="Helical" evidence="1">
    <location>
        <begin position="485"/>
        <end position="504"/>
    </location>
</feature>
<sequence length="1055" mass="118973">MGRTTVQRRIAVDLTNNAGTATESQREDDALDDTSNLYLNDLDLCANGDSGTAEVNAIHAKPVKVRSHIFNHTIPSLSPIQQTHPVDDWLAHRTEYLDELLRHDGRADHPVGRPCAGCKKNEPVFRCINCLGTSMYCEGCLRERHKTLPLHRIQRWTGTFFEKMTLYSIGLRVQLGHGGDTCTRPQPGRALTVIDTSGIHNVHVDYCECGHSSGSTLHRVQLLRMRWFPATLLQPQTVMTFDALDTFHILTHQSKITFYDFYQTLVRRTDGSGVQVVPDRYKKGMLCVLIWRHLFMLKRSGRGHDPLGIDNTPPGGCAVECPACPHPGRNLPDGWQDAPANESWIYTLMVSVDANFRLKLKDRGIKDPELGSGWAYFVEKNKYQEVLDVTPDAPVINECQSNLHAVDHANTRFQKGYVTTGVGSVVCARHALVRKNGVTDLQKGEKYVNMDYAFLSTLIGVVCTSLIVTYDIACQWSKNFRPRMLAFPAFMHLNIILLAIFFGIPKFHLPAHGPACHTKYSMNFRRGVGRTDGEGVEREWAHINAVATSTREMGAGSRHMTLDDHWGGWNWQKVIGLGVLLLAKLKEAIENQAKQKTLFQEFSATFSTEDIAEWDAMIEAWHADSTKPDPYKDSAKVTTLADVRLALANDEAVQAASGNLALHNVTPSAFLHTGLDLEEQQSVNHVIEWSLLFMKCRRSIRLRSKDAETTTSSANLQERQNALRRKIEAWRNIQSVYMPGVVCARSSPDNAGDDEIENDANSVKVEDFELWLPSRVPELRNGGCLPGLHDMEFSLRHAQAEDALSQLRQQLRIHSRLCDYKKIQVSGPGQRVNTRARNLISRFHQKSLRCAERYRDAYSALLALDPHGDWQERLQKLKPEDIRGPGHGDEDDIVGSRRAYGSGVGQGFHEHSWIWKISRPLSDGEIKRVTDAGLRSEYAKSKARAERWDEEVILLVEEMRRSVAFLKWRSESWLARRGSRADAPQDISLGLDAYAAYQSHMLIQLASRFCRMWLNVLDSNGLQVDWARQFLLNHTSVNAETGLITDSTDMDSDDE</sequence>
<dbReference type="AlphaFoldDB" id="A0A4Y7Q073"/>
<evidence type="ECO:0000313" key="4">
    <source>
        <dbReference type="Proteomes" id="UP000294933"/>
    </source>
</evidence>
<keyword evidence="1" id="KW-1133">Transmembrane helix</keyword>
<dbReference type="Pfam" id="PF18758">
    <property type="entry name" value="KDZ"/>
    <property type="match status" value="1"/>
</dbReference>
<protein>
    <recommendedName>
        <fullName evidence="2">CxC2-like cysteine cluster KDZ transposase-associated domain-containing protein</fullName>
    </recommendedName>
</protein>
<name>A0A4Y7Q073_9AGAM</name>
<dbReference type="PANTHER" id="PTHR33096:SF1">
    <property type="entry name" value="CXC1-LIKE CYSTEINE CLUSTER ASSOCIATED WITH KDZ TRANSPOSASES DOMAIN-CONTAINING PROTEIN"/>
    <property type="match status" value="1"/>
</dbReference>
<dbReference type="VEuPathDB" id="FungiDB:BD410DRAFT_724701"/>
<proteinExistence type="predicted"/>
<keyword evidence="1" id="KW-0472">Membrane</keyword>
<dbReference type="EMBL" id="ML170183">
    <property type="protein sequence ID" value="TDL21057.1"/>
    <property type="molecule type" value="Genomic_DNA"/>
</dbReference>